<keyword evidence="1" id="KW-0175">Coiled coil</keyword>
<evidence type="ECO:0000256" key="2">
    <source>
        <dbReference type="SAM" id="MobiDB-lite"/>
    </source>
</evidence>
<protein>
    <submittedName>
        <fullName evidence="3">Uncharacterized protein</fullName>
    </submittedName>
</protein>
<evidence type="ECO:0000313" key="3">
    <source>
        <dbReference type="EMBL" id="KOB60089.1"/>
    </source>
</evidence>
<dbReference type="PANTHER" id="PTHR48134">
    <property type="entry name" value="GLYCOPROTEIN 96-92-RELATED-RELATED"/>
    <property type="match status" value="1"/>
</dbReference>
<evidence type="ECO:0000256" key="1">
    <source>
        <dbReference type="SAM" id="Coils"/>
    </source>
</evidence>
<dbReference type="EMBL" id="CH671953">
    <property type="protein sequence ID" value="KOB60089.1"/>
    <property type="molecule type" value="Genomic_DNA"/>
</dbReference>
<reference evidence="3 4" key="1">
    <citation type="submission" date="2006-03" db="EMBL/GenBank/DDBJ databases">
        <title>Annotation of Plasmodium falciparum HB3.</title>
        <authorList>
            <consortium name="The Broad Institute Genome Sequencing Platform"/>
            <person name="Volkman S.K."/>
            <person name="Neafsey D.E."/>
            <person name="Dash A.P."/>
            <person name="Chitnis C.E."/>
            <person name="Hartl D.L."/>
            <person name="Young S.K."/>
            <person name="Zeng Q."/>
            <person name="Koehrsen M."/>
            <person name="Alvarado L."/>
            <person name="Berlin A."/>
            <person name="Borenstein D."/>
            <person name="Chapman S.B."/>
            <person name="Chen Z."/>
            <person name="Engels R."/>
            <person name="Freedman E."/>
            <person name="Gellesch M."/>
            <person name="Goldberg J."/>
            <person name="Griggs A."/>
            <person name="Gujja S."/>
            <person name="Heilman E.R."/>
            <person name="Heiman D.I."/>
            <person name="Howarth C."/>
            <person name="Jen D."/>
            <person name="Larson L."/>
            <person name="Mehta T."/>
            <person name="Neiman D."/>
            <person name="Park D."/>
            <person name="Pearson M."/>
            <person name="Roberts A."/>
            <person name="Saif S."/>
            <person name="Shea T."/>
            <person name="Shenoy N."/>
            <person name="Sisk P."/>
            <person name="Stolte C."/>
            <person name="Sykes S."/>
            <person name="Walk T."/>
            <person name="White J."/>
            <person name="Yandava C."/>
            <person name="Haas B."/>
            <person name="Henn M.R."/>
            <person name="Nusbaum C."/>
            <person name="Birren B."/>
        </authorList>
    </citation>
    <scope>NUCLEOTIDE SEQUENCE [LARGE SCALE GENOMIC DNA]</scope>
    <source>
        <strain evidence="3">HB3</strain>
    </source>
</reference>
<feature type="region of interest" description="Disordered" evidence="2">
    <location>
        <begin position="1089"/>
        <end position="1111"/>
    </location>
</feature>
<organism evidence="3 4">
    <name type="scientific">Plasmodium falciparum (isolate HB3)</name>
    <dbReference type="NCBI Taxonomy" id="137071"/>
    <lineage>
        <taxon>Eukaryota</taxon>
        <taxon>Sar</taxon>
        <taxon>Alveolata</taxon>
        <taxon>Apicomplexa</taxon>
        <taxon>Aconoidasida</taxon>
        <taxon>Haemosporida</taxon>
        <taxon>Plasmodiidae</taxon>
        <taxon>Plasmodium</taxon>
        <taxon>Plasmodium (Laverania)</taxon>
    </lineage>
</organism>
<evidence type="ECO:0000313" key="4">
    <source>
        <dbReference type="Proteomes" id="UP000054289"/>
    </source>
</evidence>
<feature type="coiled-coil region" evidence="1">
    <location>
        <begin position="223"/>
        <end position="250"/>
    </location>
</feature>
<sequence>MYIIYLKNIFHLTSISFPFQNMKDSSTFSKNFNTFFLEKKKREENLTKEKKAKEQFYDIKNFKVNRNNEFMENDINVIISERDIKNINMKNNEEDIYEVININRKKDKRYDMISNDNNRSNNIPNEGSKNRFDESEKNNNKKENLQNEVKDNIIKNKSILIKPNNDIYDISKLNNFINNEPFKRLQELKLKINNRYLDKCENISNHVIKEYHNIINNYIDDIKRETLLKINSLKENIENMFDRIDNYIHEVISLKNFVNQKESNPKYGYNYKCIISYYEDILLSNIYEKMILTNNFQENNFYTVVENLKRDLTNQMKKKIREKKNIIKEKWTNIKNTFTQINEEMKLFISNFEKKYNESINMINIETEDFEKKLTQNIYFNKIEINNLIHKENENNKLFFLQLLNSFNDYIMKLYNCIYIKYSKCECLFFFHIINQLNKEESCYVFSIISENFIKNLSNDKVLNYFLKRLQDNYQSIYKKRIELHKEDYFSNFFFFCKTYEDFYIYLNTYYEEYIKMYDEIYKQLICYRDIIFFILFNFDQFLLLIKDEEQNKMVHKERKRGVKKNSNYKKEEKTKIIASQKENQNDQEKKNKNKKKKKKEKENNDTDNNTKIASQNEEIENAKKSNDIHNETQEFILKEDNNKNKENELKLINQFINGEYVYIYDISNIIQYVYTNYEYNIKLLLKNCKSTNKTSKKNKNKSKVEQNNTNINIQPFCIYHKSLIQNNISYIKNQIISRNIKKKKENISEQKDENIIVDKDSNVFFLLSPQICFDTSISYDNILFNFNNLKESFQPFITNYYEYFKNIFFEYLLKIKTTTEKIKYSNYFEHIDETHLYEIFNKNEIIINQAYNQLKEKFLKNKEIYVISTNKLNKLIQMYNNIINDSVEEQNIQTCINNIEKILSEKIENFDNFYRTYVSLFEKLNETYNNFMKELENMINKLNKEIKKLEKYYEMIVKIDGKNFDKEEIINRIKCSNEFVQSVMKKKQDIDNLYNANVYIFNNKIKIIKSTCTNNKININDEGHKKVSTNNEMINYLSIKEEIKNNILIFYVLIYHIKKDIISYKNVKSNYQTVVQEQEVDVNENKIKNGNKNKIKNDHNNNNNNNNNNNLNGNINVLKNNKMNILYTMENKNVKKGTYKKNTNTSYNNNNNDNIIILKDKNVNSHIDNINIENKFKDIQNHIYKINIFQKIKNIYELDIKSNNSIVNNFFFFFKVFQNVDNLLFSQNNNIEEYNDKLITFDMFINKLKYEQKDEGIFKKEENVIEIEERNEENIKKKNNNKKSNHLNNIFDINKNEGNNLFNVKNLKEYNKQKNTYEPKIFECKEDIQTYITSSIINKKYCDIKFFLYICSYIIYYICKVLQIDDYNNIMKEKKENSQHLLYISYDMSYMIYKNHILNEKTPKNNIIQIQNIKINKKSMSSFIYLPNHLYYKIELTNLFQFEKKIIFDLFEQFFSQIISLHMFDENNKNFQKVQNEYINDIFQLAIYLKVLSKKISYFVFFNIYKNYEKLSKDRINYLQINFMKTFDQLSEEIKIRDDNPNSITRRKKELKKLFEQYVLNIRIILANLLYSFYEHLYNNFIFFIHILNLFPCNFSLLSNKHNEDNIKDRSKEGTSLIKIEYIDNSINYDLNDIMKKINNVYNNLNVEPTKGKEKSNENYITNIKMRMNIKMIYCI</sequence>
<feature type="compositionally biased region" description="Basic and acidic residues" evidence="2">
    <location>
        <begin position="128"/>
        <end position="145"/>
    </location>
</feature>
<feature type="coiled-coil region" evidence="1">
    <location>
        <begin position="1259"/>
        <end position="1286"/>
    </location>
</feature>
<feature type="compositionally biased region" description="Low complexity" evidence="2">
    <location>
        <begin position="1101"/>
        <end position="1111"/>
    </location>
</feature>
<feature type="compositionally biased region" description="Basic residues" evidence="2">
    <location>
        <begin position="556"/>
        <end position="568"/>
    </location>
</feature>
<feature type="coiled-coil region" evidence="1">
    <location>
        <begin position="922"/>
        <end position="956"/>
    </location>
</feature>
<accession>A0A0L7KAX7</accession>
<dbReference type="KEGG" id="pfh:PFHG_01852"/>
<dbReference type="PANTHER" id="PTHR48134:SF2">
    <property type="entry name" value="OS04G0609100 PROTEIN"/>
    <property type="match status" value="1"/>
</dbReference>
<feature type="region of interest" description="Disordered" evidence="2">
    <location>
        <begin position="111"/>
        <end position="145"/>
    </location>
</feature>
<feature type="region of interest" description="Disordered" evidence="2">
    <location>
        <begin position="556"/>
        <end position="627"/>
    </location>
</feature>
<dbReference type="OrthoDB" id="371821at2759"/>
<feature type="compositionally biased region" description="Low complexity" evidence="2">
    <location>
        <begin position="113"/>
        <end position="125"/>
    </location>
</feature>
<name>A0A0L7KAX7_PLAFX</name>
<gene>
    <name evidence="3" type="ORF">PFHG_01852</name>
</gene>
<reference evidence="4" key="2">
    <citation type="submission" date="2006-03" db="EMBL/GenBank/DDBJ databases">
        <title>The genome sequence of the Plasmodium falciparum HB3.</title>
        <authorList>
            <consortium name="The Broad Institute Genome Sequencing Platform"/>
            <person name="Birren B."/>
            <person name="Lander E."/>
            <person name="Galagan J."/>
            <person name="Nusbaum C."/>
            <person name="Devon K."/>
            <person name="Henn M."/>
            <person name="Jaffe D."/>
            <person name="Butler J."/>
            <person name="Alvarez P."/>
            <person name="Gnerre S."/>
            <person name="Grabherr M."/>
            <person name="Kleber M."/>
            <person name="Mauceli E."/>
            <person name="Brockman W."/>
            <person name="MacCallum I.A."/>
            <person name="Rounsley S."/>
            <person name="Young S."/>
            <person name="LaButti K."/>
            <person name="Pushparaj V."/>
            <person name="DeCaprio D."/>
            <person name="Crawford M."/>
            <person name="Koehrsen M."/>
            <person name="Engels R."/>
            <person name="Montgomery P."/>
            <person name="Pearson M."/>
            <person name="Howarth C."/>
            <person name="Larson L."/>
            <person name="Luoma S."/>
            <person name="White J."/>
            <person name="Kodira C."/>
            <person name="Zeng Q."/>
            <person name="Oleary S."/>
            <person name="Yandava C."/>
            <person name="Alvarado L."/>
            <person name="Wirth D."/>
            <person name="Volkman S."/>
            <person name="Hartl D."/>
        </authorList>
    </citation>
    <scope>NUCLEOTIDE SEQUENCE [LARGE SCALE GENOMIC DNA]</scope>
</reference>
<dbReference type="OMA" id="VDVMNEM"/>
<proteinExistence type="predicted"/>
<dbReference type="Proteomes" id="UP000054289">
    <property type="component" value="Unassembled WGS sequence"/>
</dbReference>